<dbReference type="AlphaFoldDB" id="A0A1I3SZK5"/>
<proteinExistence type="predicted"/>
<organism evidence="2 3">
    <name type="scientific">Paraburkholderia megapolitana</name>
    <dbReference type="NCBI Taxonomy" id="420953"/>
    <lineage>
        <taxon>Bacteria</taxon>
        <taxon>Pseudomonadati</taxon>
        <taxon>Pseudomonadota</taxon>
        <taxon>Betaproteobacteria</taxon>
        <taxon>Burkholderiales</taxon>
        <taxon>Burkholderiaceae</taxon>
        <taxon>Paraburkholderia</taxon>
    </lineage>
</organism>
<reference evidence="2 3" key="1">
    <citation type="submission" date="2016-10" db="EMBL/GenBank/DDBJ databases">
        <authorList>
            <person name="de Groot N.N."/>
        </authorList>
    </citation>
    <scope>NUCLEOTIDE SEQUENCE [LARGE SCALE GENOMIC DNA]</scope>
    <source>
        <strain evidence="2 3">LMG 23650</strain>
    </source>
</reference>
<keyword evidence="3" id="KW-1185">Reference proteome</keyword>
<dbReference type="STRING" id="420953.SAMN05192543_10913"/>
<sequence length="75" mass="7841">MKNCEKRRIREAADKKGGSAPVQQGLTGGPFYRHLPAAAERPVGGVLAVFAPFLMSATGSGAHGAVVFYVAQLID</sequence>
<evidence type="ECO:0000313" key="3">
    <source>
        <dbReference type="Proteomes" id="UP000199548"/>
    </source>
</evidence>
<evidence type="ECO:0000313" key="2">
    <source>
        <dbReference type="EMBL" id="SFJ63833.1"/>
    </source>
</evidence>
<evidence type="ECO:0000256" key="1">
    <source>
        <dbReference type="SAM" id="MobiDB-lite"/>
    </source>
</evidence>
<name>A0A1I3SZK5_9BURK</name>
<accession>A0A1I3SZK5</accession>
<protein>
    <submittedName>
        <fullName evidence="2">Uncharacterized protein</fullName>
    </submittedName>
</protein>
<feature type="compositionally biased region" description="Basic and acidic residues" evidence="1">
    <location>
        <begin position="1"/>
        <end position="17"/>
    </location>
</feature>
<dbReference type="Proteomes" id="UP000199548">
    <property type="component" value="Unassembled WGS sequence"/>
</dbReference>
<dbReference type="RefSeq" id="WP_143098150.1">
    <property type="nucleotide sequence ID" value="NZ_CP041743.1"/>
</dbReference>
<gene>
    <name evidence="2" type="ORF">SAMN05192543_10913</name>
</gene>
<feature type="region of interest" description="Disordered" evidence="1">
    <location>
        <begin position="1"/>
        <end position="25"/>
    </location>
</feature>
<dbReference type="EMBL" id="FOQU01000009">
    <property type="protein sequence ID" value="SFJ63833.1"/>
    <property type="molecule type" value="Genomic_DNA"/>
</dbReference>